<evidence type="ECO:0000313" key="4">
    <source>
        <dbReference type="Proteomes" id="UP001153269"/>
    </source>
</evidence>
<dbReference type="EMBL" id="CADEAL010000857">
    <property type="protein sequence ID" value="CAB1426101.1"/>
    <property type="molecule type" value="Genomic_DNA"/>
</dbReference>
<evidence type="ECO:0000313" key="3">
    <source>
        <dbReference type="EMBL" id="CAB1426101.1"/>
    </source>
</evidence>
<evidence type="ECO:0000256" key="1">
    <source>
        <dbReference type="SAM" id="MobiDB-lite"/>
    </source>
</evidence>
<keyword evidence="4" id="KW-1185">Reference proteome</keyword>
<feature type="region of interest" description="Disordered" evidence="1">
    <location>
        <begin position="1"/>
        <end position="32"/>
    </location>
</feature>
<proteinExistence type="predicted"/>
<dbReference type="GO" id="GO:0008017">
    <property type="term" value="F:microtubule binding"/>
    <property type="evidence" value="ECO:0007669"/>
    <property type="project" value="InterPro"/>
</dbReference>
<reference evidence="3" key="1">
    <citation type="submission" date="2020-03" db="EMBL/GenBank/DDBJ databases">
        <authorList>
            <person name="Weist P."/>
        </authorList>
    </citation>
    <scope>NUCLEOTIDE SEQUENCE</scope>
</reference>
<gene>
    <name evidence="3" type="ORF">PLEPLA_LOCUS14035</name>
</gene>
<name>A0A9N7U908_PLEPL</name>
<comment type="caution">
    <text evidence="3">The sequence shown here is derived from an EMBL/GenBank/DDBJ whole genome shotgun (WGS) entry which is preliminary data.</text>
</comment>
<feature type="compositionally biased region" description="Polar residues" evidence="1">
    <location>
        <begin position="64"/>
        <end position="74"/>
    </location>
</feature>
<protein>
    <recommendedName>
        <fullName evidence="2">Hook C-terminal domain-containing protein</fullName>
    </recommendedName>
</protein>
<organism evidence="3 4">
    <name type="scientific">Pleuronectes platessa</name>
    <name type="common">European plaice</name>
    <dbReference type="NCBI Taxonomy" id="8262"/>
    <lineage>
        <taxon>Eukaryota</taxon>
        <taxon>Metazoa</taxon>
        <taxon>Chordata</taxon>
        <taxon>Craniata</taxon>
        <taxon>Vertebrata</taxon>
        <taxon>Euteleostomi</taxon>
        <taxon>Actinopterygii</taxon>
        <taxon>Neopterygii</taxon>
        <taxon>Teleostei</taxon>
        <taxon>Neoteleostei</taxon>
        <taxon>Acanthomorphata</taxon>
        <taxon>Carangaria</taxon>
        <taxon>Pleuronectiformes</taxon>
        <taxon>Pleuronectoidei</taxon>
        <taxon>Pleuronectidae</taxon>
        <taxon>Pleuronectes</taxon>
    </lineage>
</organism>
<dbReference type="Proteomes" id="UP001153269">
    <property type="component" value="Unassembled WGS sequence"/>
</dbReference>
<dbReference type="AlphaFoldDB" id="A0A9N7U908"/>
<dbReference type="InterPro" id="IPR008636">
    <property type="entry name" value="Hook_C"/>
</dbReference>
<feature type="domain" description="Hook C-terminal" evidence="2">
    <location>
        <begin position="18"/>
        <end position="77"/>
    </location>
</feature>
<dbReference type="GO" id="GO:0031122">
    <property type="term" value="P:cytoplasmic microtubule organization"/>
    <property type="evidence" value="ECO:0007669"/>
    <property type="project" value="InterPro"/>
</dbReference>
<sequence>MTTNEDVRLFDTTAATQDSRGDNTRSSQEQEERRILMAWKSMSSTLHRHSLCEDSAAPGPAQSFLAQQRQSTLTRRVLRLQPR</sequence>
<accession>A0A9N7U908</accession>
<evidence type="ECO:0000259" key="2">
    <source>
        <dbReference type="Pfam" id="PF05622"/>
    </source>
</evidence>
<feature type="region of interest" description="Disordered" evidence="1">
    <location>
        <begin position="52"/>
        <end position="83"/>
    </location>
</feature>
<feature type="compositionally biased region" description="Basic and acidic residues" evidence="1">
    <location>
        <begin position="19"/>
        <end position="32"/>
    </location>
</feature>
<dbReference type="Pfam" id="PF05622">
    <property type="entry name" value="HOOK"/>
    <property type="match status" value="1"/>
</dbReference>